<feature type="transmembrane region" description="Helical" evidence="3">
    <location>
        <begin position="365"/>
        <end position="386"/>
    </location>
</feature>
<evidence type="ECO:0000256" key="1">
    <source>
        <dbReference type="ARBA" id="ARBA00012528"/>
    </source>
</evidence>
<protein>
    <recommendedName>
        <fullName evidence="1">diguanylate cyclase</fullName>
        <ecNumber evidence="1">2.7.7.65</ecNumber>
    </recommendedName>
</protein>
<dbReference type="InterPro" id="IPR050469">
    <property type="entry name" value="Diguanylate_Cyclase"/>
</dbReference>
<dbReference type="InterPro" id="IPR000160">
    <property type="entry name" value="GGDEF_dom"/>
</dbReference>
<dbReference type="NCBIfam" id="TIGR00254">
    <property type="entry name" value="GGDEF"/>
    <property type="match status" value="1"/>
</dbReference>
<accession>A0ABT9T2I6</accession>
<dbReference type="PROSITE" id="PS50887">
    <property type="entry name" value="GGDEF"/>
    <property type="match status" value="1"/>
</dbReference>
<evidence type="ECO:0000313" key="6">
    <source>
        <dbReference type="EMBL" id="MDQ0011185.1"/>
    </source>
</evidence>
<dbReference type="SUPFAM" id="SSF55073">
    <property type="entry name" value="Nucleotide cyclase"/>
    <property type="match status" value="1"/>
</dbReference>
<keyword evidence="3" id="KW-1133">Transmembrane helix</keyword>
<reference evidence="6 7" key="1">
    <citation type="submission" date="2023-07" db="EMBL/GenBank/DDBJ databases">
        <title>Sorghum-associated microbial communities from plants grown in Nebraska, USA.</title>
        <authorList>
            <person name="Schachtman D."/>
        </authorList>
    </citation>
    <scope>NUCLEOTIDE SEQUENCE [LARGE SCALE GENOMIC DNA]</scope>
    <source>
        <strain evidence="6 7">CC60</strain>
    </source>
</reference>
<dbReference type="PANTHER" id="PTHR45138">
    <property type="entry name" value="REGULATORY COMPONENTS OF SENSORY TRANSDUCTION SYSTEM"/>
    <property type="match status" value="1"/>
</dbReference>
<dbReference type="RefSeq" id="WP_306851452.1">
    <property type="nucleotide sequence ID" value="NZ_JAUSSK010000005.1"/>
</dbReference>
<dbReference type="Pfam" id="PF00990">
    <property type="entry name" value="GGDEF"/>
    <property type="match status" value="1"/>
</dbReference>
<dbReference type="InterPro" id="IPR011623">
    <property type="entry name" value="7TMR_DISM_rcpt_extracell_dom1"/>
</dbReference>
<dbReference type="CDD" id="cd01949">
    <property type="entry name" value="GGDEF"/>
    <property type="match status" value="1"/>
</dbReference>
<dbReference type="Proteomes" id="UP001237737">
    <property type="component" value="Unassembled WGS sequence"/>
</dbReference>
<feature type="transmembrane region" description="Helical" evidence="3">
    <location>
        <begin position="176"/>
        <end position="201"/>
    </location>
</feature>
<keyword evidence="3" id="KW-0472">Membrane</keyword>
<keyword evidence="4" id="KW-0732">Signal</keyword>
<feature type="chain" id="PRO_5045173578" description="diguanylate cyclase" evidence="4">
    <location>
        <begin position="32"/>
        <end position="575"/>
    </location>
</feature>
<feature type="domain" description="GGDEF" evidence="5">
    <location>
        <begin position="427"/>
        <end position="559"/>
    </location>
</feature>
<feature type="transmembrane region" description="Helical" evidence="3">
    <location>
        <begin position="208"/>
        <end position="231"/>
    </location>
</feature>
<organism evidence="6 7">
    <name type="scientific">Luteibacter jiangsuensis</name>
    <dbReference type="NCBI Taxonomy" id="637577"/>
    <lineage>
        <taxon>Bacteria</taxon>
        <taxon>Pseudomonadati</taxon>
        <taxon>Pseudomonadota</taxon>
        <taxon>Gammaproteobacteria</taxon>
        <taxon>Lysobacterales</taxon>
        <taxon>Rhodanobacteraceae</taxon>
        <taxon>Luteibacter</taxon>
    </lineage>
</organism>
<evidence type="ECO:0000256" key="2">
    <source>
        <dbReference type="ARBA" id="ARBA00034247"/>
    </source>
</evidence>
<dbReference type="EMBL" id="JAUSSK010000005">
    <property type="protein sequence ID" value="MDQ0011185.1"/>
    <property type="molecule type" value="Genomic_DNA"/>
</dbReference>
<name>A0ABT9T2I6_9GAMM</name>
<evidence type="ECO:0000256" key="4">
    <source>
        <dbReference type="SAM" id="SignalP"/>
    </source>
</evidence>
<proteinExistence type="predicted"/>
<gene>
    <name evidence="6" type="ORF">J2T07_003395</name>
</gene>
<keyword evidence="7" id="KW-1185">Reference proteome</keyword>
<feature type="transmembrane region" description="Helical" evidence="3">
    <location>
        <begin position="275"/>
        <end position="298"/>
    </location>
</feature>
<evidence type="ECO:0000256" key="3">
    <source>
        <dbReference type="SAM" id="Phobius"/>
    </source>
</evidence>
<dbReference type="SMART" id="SM00267">
    <property type="entry name" value="GGDEF"/>
    <property type="match status" value="1"/>
</dbReference>
<comment type="caution">
    <text evidence="6">The sequence shown here is derived from an EMBL/GenBank/DDBJ whole genome shotgun (WGS) entry which is preliminary data.</text>
</comment>
<feature type="transmembrane region" description="Helical" evidence="3">
    <location>
        <begin position="332"/>
        <end position="353"/>
    </location>
</feature>
<dbReference type="EC" id="2.7.7.65" evidence="1"/>
<dbReference type="Gene3D" id="3.30.70.270">
    <property type="match status" value="1"/>
</dbReference>
<dbReference type="InterPro" id="IPR029787">
    <property type="entry name" value="Nucleotide_cyclase"/>
</dbReference>
<dbReference type="PANTHER" id="PTHR45138:SF9">
    <property type="entry name" value="DIGUANYLATE CYCLASE DGCM-RELATED"/>
    <property type="match status" value="1"/>
</dbReference>
<evidence type="ECO:0000313" key="7">
    <source>
        <dbReference type="Proteomes" id="UP001237737"/>
    </source>
</evidence>
<feature type="transmembrane region" description="Helical" evidence="3">
    <location>
        <begin position="304"/>
        <end position="325"/>
    </location>
</feature>
<dbReference type="Pfam" id="PF07695">
    <property type="entry name" value="7TMR-DISM_7TM"/>
    <property type="match status" value="1"/>
</dbReference>
<sequence length="575" mass="61819">MSNRQHGWVYRLFQATVLCGLLLGSTATASAATLTANWREVRPGDAPAEILREAAQRPLPAFDPARMQILPNAPTGTWVIVHSLPPWTTGERVLSVGHPGMGAVSLYDGDTLVATTSLDDFGPSPHGHGRLIFNVPASIPASRPLLLKFEPTAQSPGAVTISIDSWPDYLRDDGSWMVFATGCFAVMLTMALMALCFTLILRDMTFGWYAAYLICYALIQGLRSGFVFHPLELQSLAGMADSLGAAVTALSVTFAALFMLRFAKVDEYVPLLRTPVLAFAVVMPLLIVLRASGVGVLVGMAQLLLQPLLLLGALLLLVAGAIAAVRGSRHAWFFLAGWTPLLILTALCGAQQQGMFTEAPWLPDAAIAVGAFEAIVLSIGLSDRALTIRHDRDRARQLADSDPLTGLLNRRAWTDAATGVLEQGSSRPIAVLFFDLDHFKELNDRHGHATGDRALVAVAAALRHELRPPDLLGRYGGEEFVALLQGVEKENAMQVATRLCRRVHRLDVHLGSPDSLLTVSIGVAMRTPADTVQSLVERADKAMYAAKLAGRNQAMCAGHAGPVLVRRNDVGKAVN</sequence>
<dbReference type="InterPro" id="IPR043128">
    <property type="entry name" value="Rev_trsase/Diguanyl_cyclase"/>
</dbReference>
<feature type="transmembrane region" description="Helical" evidence="3">
    <location>
        <begin position="243"/>
        <end position="263"/>
    </location>
</feature>
<keyword evidence="3" id="KW-0812">Transmembrane</keyword>
<comment type="catalytic activity">
    <reaction evidence="2">
        <text>2 GTP = 3',3'-c-di-GMP + 2 diphosphate</text>
        <dbReference type="Rhea" id="RHEA:24898"/>
        <dbReference type="ChEBI" id="CHEBI:33019"/>
        <dbReference type="ChEBI" id="CHEBI:37565"/>
        <dbReference type="ChEBI" id="CHEBI:58805"/>
        <dbReference type="EC" id="2.7.7.65"/>
    </reaction>
</comment>
<evidence type="ECO:0000259" key="5">
    <source>
        <dbReference type="PROSITE" id="PS50887"/>
    </source>
</evidence>
<feature type="signal peptide" evidence="4">
    <location>
        <begin position="1"/>
        <end position="31"/>
    </location>
</feature>